<dbReference type="EMBL" id="QJSQ01000036">
    <property type="protein sequence ID" value="PYE14849.1"/>
    <property type="molecule type" value="Genomic_DNA"/>
</dbReference>
<dbReference type="PRINTS" id="PR00081">
    <property type="entry name" value="GDHRDH"/>
</dbReference>
<evidence type="ECO:0000256" key="2">
    <source>
        <dbReference type="ARBA" id="ARBA00023002"/>
    </source>
</evidence>
<feature type="domain" description="Ketoreductase" evidence="4">
    <location>
        <begin position="4"/>
        <end position="175"/>
    </location>
</feature>
<comment type="similarity">
    <text evidence="1 3">Belongs to the short-chain dehydrogenases/reductases (SDR) family.</text>
</comment>
<protein>
    <submittedName>
        <fullName evidence="5">NADP-dependent 3-hydroxy acid dehydrogenase YdfG</fullName>
    </submittedName>
</protein>
<dbReference type="PANTHER" id="PTHR43976">
    <property type="entry name" value="SHORT CHAIN DEHYDROGENASE"/>
    <property type="match status" value="1"/>
</dbReference>
<dbReference type="SUPFAM" id="SSF51735">
    <property type="entry name" value="NAD(P)-binding Rossmann-fold domains"/>
    <property type="match status" value="1"/>
</dbReference>
<name>A0A2V4TJS6_9BURK</name>
<dbReference type="InterPro" id="IPR002347">
    <property type="entry name" value="SDR_fam"/>
</dbReference>
<reference evidence="5 6" key="1">
    <citation type="submission" date="2018-06" db="EMBL/GenBank/DDBJ databases">
        <title>Genomic Encyclopedia of Type Strains, Phase IV (KMG-V): Genome sequencing to study the core and pangenomes of soil and plant-associated prokaryotes.</title>
        <authorList>
            <person name="Whitman W."/>
        </authorList>
    </citation>
    <scope>NUCLEOTIDE SEQUENCE [LARGE SCALE GENOMIC DNA]</scope>
    <source>
        <strain evidence="5 6">SRCL-318</strain>
    </source>
</reference>
<dbReference type="AlphaFoldDB" id="A0A2V4TJS6"/>
<keyword evidence="2" id="KW-0560">Oxidoreductase</keyword>
<dbReference type="PRINTS" id="PR00080">
    <property type="entry name" value="SDRFAMILY"/>
</dbReference>
<dbReference type="InterPro" id="IPR036291">
    <property type="entry name" value="NAD(P)-bd_dom_sf"/>
</dbReference>
<evidence type="ECO:0000259" key="4">
    <source>
        <dbReference type="SMART" id="SM00822"/>
    </source>
</evidence>
<evidence type="ECO:0000256" key="1">
    <source>
        <dbReference type="ARBA" id="ARBA00006484"/>
    </source>
</evidence>
<dbReference type="InterPro" id="IPR051911">
    <property type="entry name" value="SDR_oxidoreductase"/>
</dbReference>
<proteinExistence type="inferred from homology"/>
<gene>
    <name evidence="5" type="ORF">C7410_13620</name>
</gene>
<dbReference type="NCBIfam" id="NF004823">
    <property type="entry name" value="PRK06179.1"/>
    <property type="match status" value="1"/>
</dbReference>
<dbReference type="SMART" id="SM00822">
    <property type="entry name" value="PKS_KR"/>
    <property type="match status" value="1"/>
</dbReference>
<dbReference type="GO" id="GO:0016491">
    <property type="term" value="F:oxidoreductase activity"/>
    <property type="evidence" value="ECO:0007669"/>
    <property type="project" value="UniProtKB-KW"/>
</dbReference>
<dbReference type="Gene3D" id="3.40.50.720">
    <property type="entry name" value="NAD(P)-binding Rossmann-like Domain"/>
    <property type="match status" value="1"/>
</dbReference>
<sequence length="271" mass="28754">MTRKVVLITGASSGIGDATARTLSDAGYRVFGGVRRLDTVAWAPGVEYVQMDVQNETSVTSAVNFVLEKAGRIDILINNAGVSLVGPVEATSDAEAKALFDVNVFGVLRVVRAVLPSMRQNRTGLVVNISSVLGFLPAPFMGIYASSKHALEGLSESLDHEVRALGVRVVLVEPSFTRTKLDTNATRTLAVIQDYAAALASSVNAVQQQVNTAPPPGVVAKKVLSIIGGARQLRQPADGRAKLLSFLRRFAPLAQVDKSLRRAFGLQGTTT</sequence>
<evidence type="ECO:0000313" key="5">
    <source>
        <dbReference type="EMBL" id="PYE14849.1"/>
    </source>
</evidence>
<dbReference type="CDD" id="cd05374">
    <property type="entry name" value="17beta-HSD-like_SDR_c"/>
    <property type="match status" value="1"/>
</dbReference>
<dbReference type="RefSeq" id="WP_110857354.1">
    <property type="nucleotide sequence ID" value="NZ_QJSQ01000036.1"/>
</dbReference>
<dbReference type="OrthoDB" id="9789083at2"/>
<evidence type="ECO:0000313" key="6">
    <source>
        <dbReference type="Proteomes" id="UP000247772"/>
    </source>
</evidence>
<accession>A0A2V4TJS6</accession>
<dbReference type="PANTHER" id="PTHR43976:SF16">
    <property type="entry name" value="SHORT-CHAIN DEHYDROGENASE_REDUCTASE FAMILY PROTEIN"/>
    <property type="match status" value="1"/>
</dbReference>
<organism evidence="5 6">
    <name type="scientific">Paraburkholderia silvatlantica</name>
    <dbReference type="NCBI Taxonomy" id="321895"/>
    <lineage>
        <taxon>Bacteria</taxon>
        <taxon>Pseudomonadati</taxon>
        <taxon>Pseudomonadota</taxon>
        <taxon>Betaproteobacteria</taxon>
        <taxon>Burkholderiales</taxon>
        <taxon>Burkholderiaceae</taxon>
        <taxon>Paraburkholderia</taxon>
    </lineage>
</organism>
<dbReference type="Proteomes" id="UP000247772">
    <property type="component" value="Unassembled WGS sequence"/>
</dbReference>
<evidence type="ECO:0000256" key="3">
    <source>
        <dbReference type="RuleBase" id="RU000363"/>
    </source>
</evidence>
<comment type="caution">
    <text evidence="5">The sequence shown here is derived from an EMBL/GenBank/DDBJ whole genome shotgun (WGS) entry which is preliminary data.</text>
</comment>
<dbReference type="InterPro" id="IPR057326">
    <property type="entry name" value="KR_dom"/>
</dbReference>
<dbReference type="Pfam" id="PF00106">
    <property type="entry name" value="adh_short"/>
    <property type="match status" value="1"/>
</dbReference>